<dbReference type="AlphaFoldDB" id="A0AAV3US13"/>
<dbReference type="InterPro" id="IPR003439">
    <property type="entry name" value="ABC_transporter-like_ATP-bd"/>
</dbReference>
<evidence type="ECO:0000256" key="1">
    <source>
        <dbReference type="ARBA" id="ARBA00022448"/>
    </source>
</evidence>
<evidence type="ECO:0000256" key="3">
    <source>
        <dbReference type="ARBA" id="ARBA00022840"/>
    </source>
</evidence>
<gene>
    <name evidence="5" type="ORF">GCM10025751_56840</name>
</gene>
<dbReference type="Gene3D" id="3.40.50.300">
    <property type="entry name" value="P-loop containing nucleotide triphosphate hydrolases"/>
    <property type="match status" value="1"/>
</dbReference>
<dbReference type="InterPro" id="IPR017871">
    <property type="entry name" value="ABC_transporter-like_CS"/>
</dbReference>
<dbReference type="SUPFAM" id="SSF52540">
    <property type="entry name" value="P-loop containing nucleoside triphosphate hydrolases"/>
    <property type="match status" value="1"/>
</dbReference>
<evidence type="ECO:0000259" key="4">
    <source>
        <dbReference type="PROSITE" id="PS50893"/>
    </source>
</evidence>
<dbReference type="SMART" id="SM00382">
    <property type="entry name" value="AAA"/>
    <property type="match status" value="1"/>
</dbReference>
<dbReference type="InterPro" id="IPR051120">
    <property type="entry name" value="ABC_AA/LPS_Transport"/>
</dbReference>
<comment type="caution">
    <text evidence="5">The sequence shown here is derived from an EMBL/GenBank/DDBJ whole genome shotgun (WGS) entry which is preliminary data.</text>
</comment>
<dbReference type="InterPro" id="IPR032823">
    <property type="entry name" value="BCA_ABC_TP_C"/>
</dbReference>
<organism evidence="5 6">
    <name type="scientific">Haladaptatus pallidirubidus</name>
    <dbReference type="NCBI Taxonomy" id="1008152"/>
    <lineage>
        <taxon>Archaea</taxon>
        <taxon>Methanobacteriati</taxon>
        <taxon>Methanobacteriota</taxon>
        <taxon>Stenosarchaea group</taxon>
        <taxon>Halobacteria</taxon>
        <taxon>Halobacteriales</taxon>
        <taxon>Haladaptataceae</taxon>
        <taxon>Haladaptatus</taxon>
    </lineage>
</organism>
<dbReference type="GO" id="GO:0005524">
    <property type="term" value="F:ATP binding"/>
    <property type="evidence" value="ECO:0007669"/>
    <property type="project" value="UniProtKB-KW"/>
</dbReference>
<dbReference type="PROSITE" id="PS00211">
    <property type="entry name" value="ABC_TRANSPORTER_1"/>
    <property type="match status" value="1"/>
</dbReference>
<evidence type="ECO:0000256" key="2">
    <source>
        <dbReference type="ARBA" id="ARBA00022741"/>
    </source>
</evidence>
<keyword evidence="6" id="KW-1185">Reference proteome</keyword>
<dbReference type="GO" id="GO:0005886">
    <property type="term" value="C:plasma membrane"/>
    <property type="evidence" value="ECO:0007669"/>
    <property type="project" value="TreeGrafter"/>
</dbReference>
<sequence>MAGHTSSTNENQILSTDGLKKSFGGVMAVDGLDISIEPGELVGLIGPNGSGKTTTLNLITGFLSPSDGEISLDGKDITNKKPYEVSTLGVGRTFQISKPFGRLTVVENMMVPNVSVGPEERDERIWELLEELHLDHVAENRADELSGGQKKLLELARVLMLEPELILLDEPAAGVNPALMDEIIDDIKRINNRGTAILVIEHDMSVISALCERVIVMNAGRQVMSGTFEEVQADDQVREAYLGGT</sequence>
<protein>
    <submittedName>
        <fullName evidence="5">ABC transporter ATP-binding protein</fullName>
    </submittedName>
</protein>
<name>A0AAV3US13_9EURY</name>
<dbReference type="PROSITE" id="PS50893">
    <property type="entry name" value="ABC_TRANSPORTER_2"/>
    <property type="match status" value="1"/>
</dbReference>
<reference evidence="5 6" key="1">
    <citation type="journal article" date="2019" name="Int. J. Syst. Evol. Microbiol.">
        <title>The Global Catalogue of Microorganisms (GCM) 10K type strain sequencing project: providing services to taxonomists for standard genome sequencing and annotation.</title>
        <authorList>
            <consortium name="The Broad Institute Genomics Platform"/>
            <consortium name="The Broad Institute Genome Sequencing Center for Infectious Disease"/>
            <person name="Wu L."/>
            <person name="Ma J."/>
        </authorList>
    </citation>
    <scope>NUCLEOTIDE SEQUENCE [LARGE SCALE GENOMIC DNA]</scope>
    <source>
        <strain evidence="5 6">JCM 17504</strain>
    </source>
</reference>
<dbReference type="InterPro" id="IPR027417">
    <property type="entry name" value="P-loop_NTPase"/>
</dbReference>
<dbReference type="RefSeq" id="WP_227779139.1">
    <property type="nucleotide sequence ID" value="NZ_BAABKX010000030.1"/>
</dbReference>
<accession>A0AAV3US13</accession>
<evidence type="ECO:0000313" key="5">
    <source>
        <dbReference type="EMBL" id="GAA5065660.1"/>
    </source>
</evidence>
<evidence type="ECO:0000313" key="6">
    <source>
        <dbReference type="Proteomes" id="UP001501729"/>
    </source>
</evidence>
<dbReference type="PANTHER" id="PTHR45772">
    <property type="entry name" value="CONSERVED COMPONENT OF ABC TRANSPORTER FOR NATURAL AMINO ACIDS-RELATED"/>
    <property type="match status" value="1"/>
</dbReference>
<dbReference type="InterPro" id="IPR003593">
    <property type="entry name" value="AAA+_ATPase"/>
</dbReference>
<dbReference type="GeneID" id="68617290"/>
<keyword evidence="2" id="KW-0547">Nucleotide-binding</keyword>
<keyword evidence="3 5" id="KW-0067">ATP-binding</keyword>
<dbReference type="EMBL" id="BAABKX010000030">
    <property type="protein sequence ID" value="GAA5065660.1"/>
    <property type="molecule type" value="Genomic_DNA"/>
</dbReference>
<dbReference type="Pfam" id="PF12399">
    <property type="entry name" value="BCA_ABC_TP_C"/>
    <property type="match status" value="1"/>
</dbReference>
<dbReference type="Pfam" id="PF00005">
    <property type="entry name" value="ABC_tran"/>
    <property type="match status" value="1"/>
</dbReference>
<proteinExistence type="predicted"/>
<dbReference type="Proteomes" id="UP001501729">
    <property type="component" value="Unassembled WGS sequence"/>
</dbReference>
<dbReference type="CDD" id="cd03219">
    <property type="entry name" value="ABC_Mj1267_LivG_branched"/>
    <property type="match status" value="1"/>
</dbReference>
<dbReference type="PANTHER" id="PTHR45772:SF9">
    <property type="entry name" value="CONSERVED COMPONENT OF ABC TRANSPORTER FOR NATURAL AMINO ACIDS"/>
    <property type="match status" value="1"/>
</dbReference>
<keyword evidence="1" id="KW-0813">Transport</keyword>
<feature type="domain" description="ABC transporter" evidence="4">
    <location>
        <begin position="14"/>
        <end position="244"/>
    </location>
</feature>
<dbReference type="GO" id="GO:0016887">
    <property type="term" value="F:ATP hydrolysis activity"/>
    <property type="evidence" value="ECO:0007669"/>
    <property type="project" value="InterPro"/>
</dbReference>